<accession>A0A1H7GX01</accession>
<dbReference type="EMBL" id="FNZR01000001">
    <property type="protein sequence ID" value="SEK41582.1"/>
    <property type="molecule type" value="Genomic_DNA"/>
</dbReference>
<reference evidence="2" key="1">
    <citation type="submission" date="2016-10" db="EMBL/GenBank/DDBJ databases">
        <authorList>
            <person name="Varghese N."/>
            <person name="Submissions S."/>
        </authorList>
    </citation>
    <scope>NUCLEOTIDE SEQUENCE [LARGE SCALE GENOMIC DNA]</scope>
    <source>
        <strain evidence="2">Jip14</strain>
    </source>
</reference>
<dbReference type="OrthoDB" id="1496283at2"/>
<sequence length="176" mass="20139">MAQQSTIEELEKLKAELLSKVHNIDQTIQLLKVMSNDTNDKLINRSNVVQLQDDSINSKDKELISRYKDYDKNATVKMKVVTVLKTENRFLHLRQIAKILHLLEPDTSEKDFVTKLYTAVSKLKSSGAIVKYAIGASNVNTFWGSKNWLDDKGEPKSEHKYDEDAVTKFNPEVIEI</sequence>
<gene>
    <name evidence="1" type="ORF">SAMN05421740_101804</name>
</gene>
<name>A0A1H7GX01_9SPHI</name>
<dbReference type="STRING" id="332977.SAMN05421740_101804"/>
<dbReference type="RefSeq" id="WP_090602892.1">
    <property type="nucleotide sequence ID" value="NZ_FNZR01000001.1"/>
</dbReference>
<proteinExistence type="predicted"/>
<evidence type="ECO:0000313" key="2">
    <source>
        <dbReference type="Proteomes" id="UP000198916"/>
    </source>
</evidence>
<keyword evidence="2" id="KW-1185">Reference proteome</keyword>
<protein>
    <submittedName>
        <fullName evidence="1">Uncharacterized protein</fullName>
    </submittedName>
</protein>
<organism evidence="1 2">
    <name type="scientific">Parapedobacter koreensis</name>
    <dbReference type="NCBI Taxonomy" id="332977"/>
    <lineage>
        <taxon>Bacteria</taxon>
        <taxon>Pseudomonadati</taxon>
        <taxon>Bacteroidota</taxon>
        <taxon>Sphingobacteriia</taxon>
        <taxon>Sphingobacteriales</taxon>
        <taxon>Sphingobacteriaceae</taxon>
        <taxon>Parapedobacter</taxon>
    </lineage>
</organism>
<dbReference type="AlphaFoldDB" id="A0A1H7GX01"/>
<dbReference type="Proteomes" id="UP000198916">
    <property type="component" value="Unassembled WGS sequence"/>
</dbReference>
<evidence type="ECO:0000313" key="1">
    <source>
        <dbReference type="EMBL" id="SEK41582.1"/>
    </source>
</evidence>